<dbReference type="Pfam" id="PF04082">
    <property type="entry name" value="Fungal_trans"/>
    <property type="match status" value="1"/>
</dbReference>
<evidence type="ECO:0000313" key="6">
    <source>
        <dbReference type="Proteomes" id="UP001243330"/>
    </source>
</evidence>
<keyword evidence="6" id="KW-1185">Reference proteome</keyword>
<dbReference type="Proteomes" id="UP001243330">
    <property type="component" value="Unassembled WGS sequence"/>
</dbReference>
<dbReference type="InterPro" id="IPR006083">
    <property type="entry name" value="PRK/URK"/>
</dbReference>
<feature type="compositionally biased region" description="Polar residues" evidence="2">
    <location>
        <begin position="31"/>
        <end position="40"/>
    </location>
</feature>
<evidence type="ECO:0000313" key="5">
    <source>
        <dbReference type="EMBL" id="KAK1842405.1"/>
    </source>
</evidence>
<evidence type="ECO:0000256" key="1">
    <source>
        <dbReference type="ARBA" id="ARBA00023242"/>
    </source>
</evidence>
<dbReference type="SUPFAM" id="SSF52540">
    <property type="entry name" value="P-loop containing nucleoside triphosphate hydrolases"/>
    <property type="match status" value="1"/>
</dbReference>
<keyword evidence="1" id="KW-0539">Nucleus</keyword>
<reference evidence="5" key="1">
    <citation type="submission" date="2023-01" db="EMBL/GenBank/DDBJ databases">
        <title>Colletotrichum chrysophilum M932 genome sequence.</title>
        <authorList>
            <person name="Baroncelli R."/>
        </authorList>
    </citation>
    <scope>NUCLEOTIDE SEQUENCE</scope>
    <source>
        <strain evidence="5">M932</strain>
    </source>
</reference>
<sequence>MQARLERVEDYLVQGSHNMPFNIERTTASLPSADNGQLESDPSDPDLAEVSGDVTQDVLEAVPQSHTNTLDTESPMQSATLMLPTANEVFTKWFQSYHPWFPILHQGSFQGLPAFESPDQELVYKAVTAVVIFDQADSLPWHQARASDLRDQVLLQGLATSSLQSVQALLILSSHFYARGQLTGFWNVLAICKRLLAHPNLQRHGVSPPCTYTSRARMTHRHVMSSSIVQEEARRAFWMVEMLDAISTLGLPHSMPYSPSPFGASLPCLESQWSSTPTVIERSDSEPRYASGFALCIMLSVEELKVVREFLGRSYDLDKLDQRLDWQSEAQRLDERLTNWREEFVAAVFQLINYETGHLPRGEMESFFTLTNCILNEAIIVLLQQMAPMPKGIETTFEHWAFATTRCTYACENLTAKTQPDVVTDVYTTQLDRLAAKVLRLHELHDPSSRVMIAISGVPGSGKTTLATAIAAKLQSAQPTENFVTMIPMDGFHLYRSQLAAMPNPAEAIHRRGAAFTFDSERFHRLVQALREPVTNATPQIFAPSFDHAVKDPVEDDICVPKEARIIVFEGLYLSLDREPWRSAASLMDELWFLNIDRELSRARLIERHVASGIVPDRAAAEHRVSSTDMLNADDIIQNRLHAHEYIEF</sequence>
<dbReference type="EMBL" id="JAQOWY010000416">
    <property type="protein sequence ID" value="KAK1842405.1"/>
    <property type="molecule type" value="Genomic_DNA"/>
</dbReference>
<dbReference type="GO" id="GO:0008270">
    <property type="term" value="F:zinc ion binding"/>
    <property type="evidence" value="ECO:0007669"/>
    <property type="project" value="InterPro"/>
</dbReference>
<dbReference type="GO" id="GO:0016301">
    <property type="term" value="F:kinase activity"/>
    <property type="evidence" value="ECO:0007669"/>
    <property type="project" value="UniProtKB-KW"/>
</dbReference>
<comment type="caution">
    <text evidence="5">The sequence shown here is derived from an EMBL/GenBank/DDBJ whole genome shotgun (WGS) entry which is preliminary data.</text>
</comment>
<dbReference type="AlphaFoldDB" id="A0AAD9A7K3"/>
<dbReference type="Pfam" id="PF00485">
    <property type="entry name" value="PRK"/>
    <property type="match status" value="1"/>
</dbReference>
<dbReference type="PANTHER" id="PTHR10285">
    <property type="entry name" value="URIDINE KINASE"/>
    <property type="match status" value="1"/>
</dbReference>
<keyword evidence="5" id="KW-0808">Transferase</keyword>
<dbReference type="CDD" id="cd12148">
    <property type="entry name" value="fungal_TF_MHR"/>
    <property type="match status" value="1"/>
</dbReference>
<dbReference type="Gene3D" id="3.40.50.300">
    <property type="entry name" value="P-loop containing nucleotide triphosphate hydrolases"/>
    <property type="match status" value="2"/>
</dbReference>
<dbReference type="InterPro" id="IPR007219">
    <property type="entry name" value="XnlR_reg_dom"/>
</dbReference>
<protein>
    <submittedName>
        <fullName evidence="5">Kinase-related protein</fullName>
    </submittedName>
</protein>
<evidence type="ECO:0000256" key="2">
    <source>
        <dbReference type="SAM" id="MobiDB-lite"/>
    </source>
</evidence>
<accession>A0AAD9A7K3</accession>
<dbReference type="GO" id="GO:0006351">
    <property type="term" value="P:DNA-templated transcription"/>
    <property type="evidence" value="ECO:0007669"/>
    <property type="project" value="InterPro"/>
</dbReference>
<keyword evidence="5" id="KW-0418">Kinase</keyword>
<proteinExistence type="predicted"/>
<dbReference type="GO" id="GO:0003677">
    <property type="term" value="F:DNA binding"/>
    <property type="evidence" value="ECO:0007669"/>
    <property type="project" value="InterPro"/>
</dbReference>
<feature type="domain" description="Xylanolytic transcriptional activator regulatory" evidence="4">
    <location>
        <begin position="94"/>
        <end position="342"/>
    </location>
</feature>
<dbReference type="GO" id="GO:0005524">
    <property type="term" value="F:ATP binding"/>
    <property type="evidence" value="ECO:0007669"/>
    <property type="project" value="InterPro"/>
</dbReference>
<evidence type="ECO:0000259" key="3">
    <source>
        <dbReference type="Pfam" id="PF00485"/>
    </source>
</evidence>
<organism evidence="5 6">
    <name type="scientific">Colletotrichum chrysophilum</name>
    <dbReference type="NCBI Taxonomy" id="1836956"/>
    <lineage>
        <taxon>Eukaryota</taxon>
        <taxon>Fungi</taxon>
        <taxon>Dikarya</taxon>
        <taxon>Ascomycota</taxon>
        <taxon>Pezizomycotina</taxon>
        <taxon>Sordariomycetes</taxon>
        <taxon>Hypocreomycetidae</taxon>
        <taxon>Glomerellales</taxon>
        <taxon>Glomerellaceae</taxon>
        <taxon>Colletotrichum</taxon>
        <taxon>Colletotrichum gloeosporioides species complex</taxon>
    </lineage>
</organism>
<feature type="region of interest" description="Disordered" evidence="2">
    <location>
        <begin position="31"/>
        <end position="50"/>
    </location>
</feature>
<dbReference type="InterPro" id="IPR027417">
    <property type="entry name" value="P-loop_NTPase"/>
</dbReference>
<evidence type="ECO:0000259" key="4">
    <source>
        <dbReference type="Pfam" id="PF04082"/>
    </source>
</evidence>
<feature type="domain" description="Phosphoribulokinase/uridine kinase" evidence="3">
    <location>
        <begin position="452"/>
        <end position="611"/>
    </location>
</feature>
<name>A0AAD9A7K3_9PEZI</name>
<gene>
    <name evidence="5" type="ORF">CCHR01_14981</name>
</gene>